<comment type="caution">
    <text evidence="2">The sequence shown here is derived from an EMBL/GenBank/DDBJ whole genome shotgun (WGS) entry which is preliminary data.</text>
</comment>
<keyword evidence="3" id="KW-1185">Reference proteome</keyword>
<feature type="transmembrane region" description="Helical" evidence="1">
    <location>
        <begin position="43"/>
        <end position="64"/>
    </location>
</feature>
<keyword evidence="1" id="KW-0812">Transmembrane</keyword>
<name>A0ABY1R8S8_9MICO</name>
<keyword evidence="1" id="KW-1133">Transmembrane helix</keyword>
<gene>
    <name evidence="2" type="ORF">SAMN06295909_0681</name>
</gene>
<accession>A0ABY1R8S8</accession>
<reference evidence="2 3" key="1">
    <citation type="submission" date="2017-04" db="EMBL/GenBank/DDBJ databases">
        <authorList>
            <person name="Varghese N."/>
            <person name="Submissions S."/>
        </authorList>
    </citation>
    <scope>NUCLEOTIDE SEQUENCE [LARGE SCALE GENOMIC DNA]</scope>
    <source>
        <strain evidence="2 3">VKM Ac-1784</strain>
    </source>
</reference>
<dbReference type="EMBL" id="FXWJ01000001">
    <property type="protein sequence ID" value="SMQ62054.1"/>
    <property type="molecule type" value="Genomic_DNA"/>
</dbReference>
<feature type="transmembrane region" description="Helical" evidence="1">
    <location>
        <begin position="95"/>
        <end position="114"/>
    </location>
</feature>
<sequence>MMAKRPAGVTLIAVLTWISAALHILLGILVLRGILSADGVSDLSAWIAIGVGIVIFCVSVGLFSGSNIARILVTLSLLASILAAVVLVADDPAGPIVGPIISAATAVIGIILLYTGRAGDFFRS</sequence>
<feature type="transmembrane region" description="Helical" evidence="1">
    <location>
        <begin position="7"/>
        <end position="31"/>
    </location>
</feature>
<evidence type="ECO:0000256" key="1">
    <source>
        <dbReference type="SAM" id="Phobius"/>
    </source>
</evidence>
<evidence type="ECO:0000313" key="3">
    <source>
        <dbReference type="Proteomes" id="UP000194464"/>
    </source>
</evidence>
<dbReference type="Proteomes" id="UP000194464">
    <property type="component" value="Unassembled WGS sequence"/>
</dbReference>
<organism evidence="2 3">
    <name type="scientific">Plantibacter elymi</name>
    <name type="common">nom. nud.</name>
    <dbReference type="NCBI Taxonomy" id="199708"/>
    <lineage>
        <taxon>Bacteria</taxon>
        <taxon>Bacillati</taxon>
        <taxon>Actinomycetota</taxon>
        <taxon>Actinomycetes</taxon>
        <taxon>Micrococcales</taxon>
        <taxon>Microbacteriaceae</taxon>
        <taxon>Plantibacter</taxon>
    </lineage>
</organism>
<feature type="transmembrane region" description="Helical" evidence="1">
    <location>
        <begin position="71"/>
        <end position="89"/>
    </location>
</feature>
<keyword evidence="1" id="KW-0472">Membrane</keyword>
<evidence type="ECO:0000313" key="2">
    <source>
        <dbReference type="EMBL" id="SMQ62054.1"/>
    </source>
</evidence>
<proteinExistence type="predicted"/>
<protein>
    <submittedName>
        <fullName evidence="2">Uncharacterized protein</fullName>
    </submittedName>
</protein>